<reference evidence="1 2" key="2">
    <citation type="journal article" date="2017" name="Nature">
        <title>The Apostasia genome and the evolution of orchids.</title>
        <authorList>
            <person name="Zhang G.Q."/>
            <person name="Liu K.W."/>
            <person name="Li Z."/>
            <person name="Lohaus R."/>
            <person name="Hsiao Y.Y."/>
            <person name="Niu S.C."/>
            <person name="Wang J.Y."/>
            <person name="Lin Y.C."/>
            <person name="Xu Q."/>
            <person name="Chen L.J."/>
            <person name="Yoshida K."/>
            <person name="Fujiwara S."/>
            <person name="Wang Z.W."/>
            <person name="Zhang Y.Q."/>
            <person name="Mitsuda N."/>
            <person name="Wang M."/>
            <person name="Liu G.H."/>
            <person name="Pecoraro L."/>
            <person name="Huang H.X."/>
            <person name="Xiao X.J."/>
            <person name="Lin M."/>
            <person name="Wu X.Y."/>
            <person name="Wu W.L."/>
            <person name="Chen Y.Y."/>
            <person name="Chang S.B."/>
            <person name="Sakamoto S."/>
            <person name="Ohme-Takagi M."/>
            <person name="Yagi M."/>
            <person name="Zeng S.J."/>
            <person name="Shen C.Y."/>
            <person name="Yeh C.M."/>
            <person name="Luo Y.B."/>
            <person name="Tsai W.C."/>
            <person name="Van de Peer Y."/>
            <person name="Liu Z.J."/>
        </authorList>
    </citation>
    <scope>NUCLEOTIDE SEQUENCE [LARGE SCALE GENOMIC DNA]</scope>
    <source>
        <tissue evidence="1">The whole plant</tissue>
    </source>
</reference>
<proteinExistence type="predicted"/>
<sequence length="66" mass="7755">MADLETEYGLTWDEDGYTDILRSTFFNVNPRIDLIVIDYLERILNTLVEAIDEHFKGVEWRISTTS</sequence>
<protein>
    <submittedName>
        <fullName evidence="1">Uncharacterized protein</fullName>
    </submittedName>
</protein>
<evidence type="ECO:0000313" key="1">
    <source>
        <dbReference type="EMBL" id="PKU63616.1"/>
    </source>
</evidence>
<accession>A0A2I0VJM3</accession>
<gene>
    <name evidence="1" type="ORF">MA16_Dca026686</name>
</gene>
<evidence type="ECO:0000313" key="2">
    <source>
        <dbReference type="Proteomes" id="UP000233837"/>
    </source>
</evidence>
<name>A0A2I0VJM3_9ASPA</name>
<reference evidence="1 2" key="1">
    <citation type="journal article" date="2016" name="Sci. Rep.">
        <title>The Dendrobium catenatum Lindl. genome sequence provides insights into polysaccharide synthase, floral development and adaptive evolution.</title>
        <authorList>
            <person name="Zhang G.Q."/>
            <person name="Xu Q."/>
            <person name="Bian C."/>
            <person name="Tsai W.C."/>
            <person name="Yeh C.M."/>
            <person name="Liu K.W."/>
            <person name="Yoshida K."/>
            <person name="Zhang L.S."/>
            <person name="Chang S.B."/>
            <person name="Chen F."/>
            <person name="Shi Y."/>
            <person name="Su Y.Y."/>
            <person name="Zhang Y.Q."/>
            <person name="Chen L.J."/>
            <person name="Yin Y."/>
            <person name="Lin M."/>
            <person name="Huang H."/>
            <person name="Deng H."/>
            <person name="Wang Z.W."/>
            <person name="Zhu S.L."/>
            <person name="Zhao X."/>
            <person name="Deng C."/>
            <person name="Niu S.C."/>
            <person name="Huang J."/>
            <person name="Wang M."/>
            <person name="Liu G.H."/>
            <person name="Yang H.J."/>
            <person name="Xiao X.J."/>
            <person name="Hsiao Y.Y."/>
            <person name="Wu W.L."/>
            <person name="Chen Y.Y."/>
            <person name="Mitsuda N."/>
            <person name="Ohme-Takagi M."/>
            <person name="Luo Y.B."/>
            <person name="Van de Peer Y."/>
            <person name="Liu Z.J."/>
        </authorList>
    </citation>
    <scope>NUCLEOTIDE SEQUENCE [LARGE SCALE GENOMIC DNA]</scope>
    <source>
        <tissue evidence="1">The whole plant</tissue>
    </source>
</reference>
<dbReference type="EMBL" id="KZ503474">
    <property type="protein sequence ID" value="PKU63616.1"/>
    <property type="molecule type" value="Genomic_DNA"/>
</dbReference>
<dbReference type="Proteomes" id="UP000233837">
    <property type="component" value="Unassembled WGS sequence"/>
</dbReference>
<keyword evidence="2" id="KW-1185">Reference proteome</keyword>
<dbReference type="AlphaFoldDB" id="A0A2I0VJM3"/>
<organism evidence="1 2">
    <name type="scientific">Dendrobium catenatum</name>
    <dbReference type="NCBI Taxonomy" id="906689"/>
    <lineage>
        <taxon>Eukaryota</taxon>
        <taxon>Viridiplantae</taxon>
        <taxon>Streptophyta</taxon>
        <taxon>Embryophyta</taxon>
        <taxon>Tracheophyta</taxon>
        <taxon>Spermatophyta</taxon>
        <taxon>Magnoliopsida</taxon>
        <taxon>Liliopsida</taxon>
        <taxon>Asparagales</taxon>
        <taxon>Orchidaceae</taxon>
        <taxon>Epidendroideae</taxon>
        <taxon>Malaxideae</taxon>
        <taxon>Dendrobiinae</taxon>
        <taxon>Dendrobium</taxon>
    </lineage>
</organism>